<protein>
    <submittedName>
        <fullName evidence="1">Uncharacterized protein</fullName>
    </submittedName>
</protein>
<evidence type="ECO:0000313" key="2">
    <source>
        <dbReference type="Proteomes" id="UP001243212"/>
    </source>
</evidence>
<proteinExistence type="predicted"/>
<accession>A0ABT9NEV7</accession>
<evidence type="ECO:0000313" key="1">
    <source>
        <dbReference type="EMBL" id="MDP9805740.1"/>
    </source>
</evidence>
<gene>
    <name evidence="1" type="ORF">J2S70_000322</name>
</gene>
<comment type="caution">
    <text evidence="1">The sequence shown here is derived from an EMBL/GenBank/DDBJ whole genome shotgun (WGS) entry which is preliminary data.</text>
</comment>
<dbReference type="EMBL" id="JAUSQX010000001">
    <property type="protein sequence ID" value="MDP9805740.1"/>
    <property type="molecule type" value="Genomic_DNA"/>
</dbReference>
<dbReference type="Proteomes" id="UP001243212">
    <property type="component" value="Unassembled WGS sequence"/>
</dbReference>
<name>A0ABT9NEV7_9ACTO</name>
<reference evidence="1 2" key="1">
    <citation type="submission" date="2023-07" db="EMBL/GenBank/DDBJ databases">
        <title>Sequencing the genomes of 1000 actinobacteria strains.</title>
        <authorList>
            <person name="Klenk H.-P."/>
        </authorList>
    </citation>
    <scope>NUCLEOTIDE SEQUENCE [LARGE SCALE GENOMIC DNA]</scope>
    <source>
        <strain evidence="1 2">DSM 17163</strain>
    </source>
</reference>
<organism evidence="1 2">
    <name type="scientific">Trueperella bonasi</name>
    <dbReference type="NCBI Taxonomy" id="312286"/>
    <lineage>
        <taxon>Bacteria</taxon>
        <taxon>Bacillati</taxon>
        <taxon>Actinomycetota</taxon>
        <taxon>Actinomycetes</taxon>
        <taxon>Actinomycetales</taxon>
        <taxon>Actinomycetaceae</taxon>
        <taxon>Trueperella</taxon>
    </lineage>
</organism>
<sequence>MTAPHGMRVIGESAGWQLAAVPSAVMRCPLVSAVVAVVTPMSAGMPHSRVTIST</sequence>
<keyword evidence="2" id="KW-1185">Reference proteome</keyword>